<evidence type="ECO:0000313" key="1">
    <source>
        <dbReference type="EMBL" id="SJZ53396.1"/>
    </source>
</evidence>
<proteinExistence type="predicted"/>
<dbReference type="EMBL" id="FUWU01000011">
    <property type="protein sequence ID" value="SJZ53396.1"/>
    <property type="molecule type" value="Genomic_DNA"/>
</dbReference>
<protein>
    <submittedName>
        <fullName evidence="1">Uncharacterized protein</fullName>
    </submittedName>
</protein>
<dbReference type="Proteomes" id="UP000190449">
    <property type="component" value="Unassembled WGS sequence"/>
</dbReference>
<reference evidence="1 2" key="1">
    <citation type="submission" date="2017-02" db="EMBL/GenBank/DDBJ databases">
        <authorList>
            <person name="Peterson S.W."/>
        </authorList>
    </citation>
    <scope>NUCLEOTIDE SEQUENCE [LARGE SCALE GENOMIC DNA]</scope>
    <source>
        <strain evidence="1 2">ATCC 43854</strain>
    </source>
</reference>
<accession>A0A1T4LFK0</accession>
<dbReference type="AlphaFoldDB" id="A0A1T4LFK0"/>
<dbReference type="STRING" id="28122.SAMN02745108_00879"/>
<sequence>MSVKLLYFSVHVLSPYGGFINLKLWASCGAIIASATFAQDASYTQTAPVQGVQMVPVQTAQGIQMMPVAQPVQGTQMQAAPAAQPTQMQTAEQPQAAQMVPVQTAQGVQMMPVAQPVQGTQMQAAPAAAQPTQMQTAEQPQATLMVPVQTAQGVQMMPVAQPVQGTPTQAVPAAQPVEEKKLEPLSPLDAKLSVLRGNSYNFVGNELAAPTVGLRLGLPYMMSFDQFLYVEPTNNKGYVSFKKGLTFYGGLDNSVGEVGLMTIGIASPSFGLGVDIGISKNYRTEKPDGGDEVETTTINVGDDVGLNFAMPIGGLALAISADWLTTGDEETTDEEENDLWRLSGSIGLTNNPSARDFGWSAGLQFLRNTETQELTSGGKTVDITSPNSRIEIDPYFNFAFKVLQNDMARVMLGSNNMFAVQIFDKGDAASDTYKEHMEFGLQITPNIWADVAITDNWFAFGGLSHNILVFGYETVKYDDDSEESLMQIHSSQTKAQLGLRFQWKMLAVEASLEDVVYEKSFAAAFNGENLFLNMGFFLNF</sequence>
<gene>
    <name evidence="1" type="ORF">SAMN02745108_00879</name>
</gene>
<evidence type="ECO:0000313" key="2">
    <source>
        <dbReference type="Proteomes" id="UP000190449"/>
    </source>
</evidence>
<name>A0A1T4LFK0_9BACT</name>
<organism evidence="1 2">
    <name type="scientific">Fibrobacter intestinalis</name>
    <dbReference type="NCBI Taxonomy" id="28122"/>
    <lineage>
        <taxon>Bacteria</taxon>
        <taxon>Pseudomonadati</taxon>
        <taxon>Fibrobacterota</taxon>
        <taxon>Fibrobacteria</taxon>
        <taxon>Fibrobacterales</taxon>
        <taxon>Fibrobacteraceae</taxon>
        <taxon>Fibrobacter</taxon>
    </lineage>
</organism>